<feature type="compositionally biased region" description="Basic residues" evidence="1">
    <location>
        <begin position="1"/>
        <end position="10"/>
    </location>
</feature>
<evidence type="ECO:0000313" key="3">
    <source>
        <dbReference type="Proteomes" id="UP001500506"/>
    </source>
</evidence>
<evidence type="ECO:0000313" key="2">
    <source>
        <dbReference type="EMBL" id="GAA1764509.1"/>
    </source>
</evidence>
<proteinExistence type="predicted"/>
<feature type="region of interest" description="Disordered" evidence="1">
    <location>
        <begin position="1"/>
        <end position="24"/>
    </location>
</feature>
<gene>
    <name evidence="2" type="ORF">GCM10009747_25460</name>
</gene>
<feature type="compositionally biased region" description="Basic and acidic residues" evidence="1">
    <location>
        <begin position="77"/>
        <end position="88"/>
    </location>
</feature>
<organism evidence="2 3">
    <name type="scientific">Agromyces humatus</name>
    <dbReference type="NCBI Taxonomy" id="279573"/>
    <lineage>
        <taxon>Bacteria</taxon>
        <taxon>Bacillati</taxon>
        <taxon>Actinomycetota</taxon>
        <taxon>Actinomycetes</taxon>
        <taxon>Micrococcales</taxon>
        <taxon>Microbacteriaceae</taxon>
        <taxon>Agromyces</taxon>
    </lineage>
</organism>
<comment type="caution">
    <text evidence="2">The sequence shown here is derived from an EMBL/GenBank/DDBJ whole genome shotgun (WGS) entry which is preliminary data.</text>
</comment>
<dbReference type="EMBL" id="BAAANH010000005">
    <property type="protein sequence ID" value="GAA1764509.1"/>
    <property type="molecule type" value="Genomic_DNA"/>
</dbReference>
<name>A0ABN2KRZ8_9MICO</name>
<protein>
    <submittedName>
        <fullName evidence="2">Uncharacterized protein</fullName>
    </submittedName>
</protein>
<evidence type="ECO:0000256" key="1">
    <source>
        <dbReference type="SAM" id="MobiDB-lite"/>
    </source>
</evidence>
<feature type="region of interest" description="Disordered" evidence="1">
    <location>
        <begin position="77"/>
        <end position="104"/>
    </location>
</feature>
<keyword evidence="3" id="KW-1185">Reference proteome</keyword>
<reference evidence="3" key="1">
    <citation type="journal article" date="2019" name="Int. J. Syst. Evol. Microbiol.">
        <title>The Global Catalogue of Microorganisms (GCM) 10K type strain sequencing project: providing services to taxonomists for standard genome sequencing and annotation.</title>
        <authorList>
            <consortium name="The Broad Institute Genomics Platform"/>
            <consortium name="The Broad Institute Genome Sequencing Center for Infectious Disease"/>
            <person name="Wu L."/>
            <person name="Ma J."/>
        </authorList>
    </citation>
    <scope>NUCLEOTIDE SEQUENCE [LARGE SCALE GENOMIC DNA]</scope>
    <source>
        <strain evidence="3">JCM 14319</strain>
    </source>
</reference>
<accession>A0ABN2KRZ8</accession>
<sequence length="104" mass="11260">MRHDRRRRAGRERERSPCKGAAAESQVIVDGGCRGRGRVERRAAARVRGGSPGELRRDRRPRTVGITPVELDAAKARAEPGLDERTDGDAALVVDDGEVGHVAP</sequence>
<dbReference type="Proteomes" id="UP001500506">
    <property type="component" value="Unassembled WGS sequence"/>
</dbReference>